<keyword evidence="1" id="KW-0675">Receptor</keyword>
<name>A0A699ZET2_HAELA</name>
<dbReference type="GO" id="GO:0005524">
    <property type="term" value="F:ATP binding"/>
    <property type="evidence" value="ECO:0007669"/>
    <property type="project" value="UniProtKB-KW"/>
</dbReference>
<dbReference type="Gene3D" id="3.30.450.20">
    <property type="entry name" value="PAS domain"/>
    <property type="match status" value="1"/>
</dbReference>
<feature type="transmembrane region" description="Helical" evidence="7">
    <location>
        <begin position="20"/>
        <end position="39"/>
    </location>
</feature>
<feature type="non-terminal residue" evidence="9">
    <location>
        <position position="362"/>
    </location>
</feature>
<keyword evidence="7" id="KW-1133">Transmembrane helix</keyword>
<evidence type="ECO:0000259" key="8">
    <source>
        <dbReference type="PROSITE" id="PS50112"/>
    </source>
</evidence>
<dbReference type="PROSITE" id="PS50112">
    <property type="entry name" value="PAS"/>
    <property type="match status" value="1"/>
</dbReference>
<dbReference type="GO" id="GO:0016301">
    <property type="term" value="F:kinase activity"/>
    <property type="evidence" value="ECO:0007669"/>
    <property type="project" value="UniProtKB-KW"/>
</dbReference>
<dbReference type="InterPro" id="IPR035965">
    <property type="entry name" value="PAS-like_dom_sf"/>
</dbReference>
<keyword evidence="4" id="KW-0547">Nucleotide-binding</keyword>
<dbReference type="CDD" id="cd00130">
    <property type="entry name" value="PAS"/>
    <property type="match status" value="1"/>
</dbReference>
<accession>A0A699ZET2</accession>
<keyword evidence="2" id="KW-0716">Sensory transduction</keyword>
<dbReference type="InterPro" id="IPR057352">
    <property type="entry name" value="TPR_TmcB/C"/>
</dbReference>
<evidence type="ECO:0000256" key="7">
    <source>
        <dbReference type="SAM" id="Phobius"/>
    </source>
</evidence>
<keyword evidence="6" id="KW-0067">ATP-binding</keyword>
<organism evidence="9 10">
    <name type="scientific">Haematococcus lacustris</name>
    <name type="common">Green alga</name>
    <name type="synonym">Haematococcus pluvialis</name>
    <dbReference type="NCBI Taxonomy" id="44745"/>
    <lineage>
        <taxon>Eukaryota</taxon>
        <taxon>Viridiplantae</taxon>
        <taxon>Chlorophyta</taxon>
        <taxon>core chlorophytes</taxon>
        <taxon>Chlorophyceae</taxon>
        <taxon>CS clade</taxon>
        <taxon>Chlamydomonadales</taxon>
        <taxon>Haematococcaceae</taxon>
        <taxon>Haematococcus</taxon>
    </lineage>
</organism>
<evidence type="ECO:0000256" key="6">
    <source>
        <dbReference type="ARBA" id="ARBA00022840"/>
    </source>
</evidence>
<dbReference type="InterPro" id="IPR052994">
    <property type="entry name" value="Tiny_macrocysts_regulators"/>
</dbReference>
<evidence type="ECO:0000256" key="3">
    <source>
        <dbReference type="ARBA" id="ARBA00022679"/>
    </source>
</evidence>
<keyword evidence="5" id="KW-0418">Kinase</keyword>
<keyword evidence="1" id="KW-0157">Chromophore</keyword>
<dbReference type="AlphaFoldDB" id="A0A699ZET2"/>
<dbReference type="Pfam" id="PF13426">
    <property type="entry name" value="PAS_9"/>
    <property type="match status" value="1"/>
</dbReference>
<keyword evidence="10" id="KW-1185">Reference proteome</keyword>
<comment type="caution">
    <text evidence="9">The sequence shown here is derived from an EMBL/GenBank/DDBJ whole genome shotgun (WGS) entry which is preliminary data.</text>
</comment>
<evidence type="ECO:0000256" key="5">
    <source>
        <dbReference type="ARBA" id="ARBA00022777"/>
    </source>
</evidence>
<dbReference type="PANTHER" id="PTHR31600:SF2">
    <property type="entry name" value="GAMETE ENRICHED GENE 10 PROTEIN-RELATED"/>
    <property type="match status" value="1"/>
</dbReference>
<keyword evidence="7" id="KW-0472">Membrane</keyword>
<protein>
    <submittedName>
        <fullName evidence="9">Tiny macrocysts protein B</fullName>
    </submittedName>
</protein>
<dbReference type="PANTHER" id="PTHR31600">
    <property type="entry name" value="TINY MACROCYSTS PROTEIN B-RELATED"/>
    <property type="match status" value="1"/>
</dbReference>
<dbReference type="InterPro" id="IPR000014">
    <property type="entry name" value="PAS"/>
</dbReference>
<dbReference type="GO" id="GO:0009881">
    <property type="term" value="F:photoreceptor activity"/>
    <property type="evidence" value="ECO:0007669"/>
    <property type="project" value="UniProtKB-KW"/>
</dbReference>
<feature type="domain" description="PAS" evidence="8">
    <location>
        <begin position="263"/>
        <end position="318"/>
    </location>
</feature>
<dbReference type="NCBIfam" id="TIGR00229">
    <property type="entry name" value="sensory_box"/>
    <property type="match status" value="1"/>
</dbReference>
<evidence type="ECO:0000256" key="1">
    <source>
        <dbReference type="ARBA" id="ARBA00022543"/>
    </source>
</evidence>
<feature type="non-terminal residue" evidence="9">
    <location>
        <position position="1"/>
    </location>
</feature>
<gene>
    <name evidence="9" type="ORF">HaLaN_14035</name>
</gene>
<keyword evidence="3" id="KW-0808">Transferase</keyword>
<dbReference type="Pfam" id="PF25474">
    <property type="entry name" value="TPR_TmcB"/>
    <property type="match status" value="1"/>
</dbReference>
<evidence type="ECO:0000313" key="9">
    <source>
        <dbReference type="EMBL" id="GFH17404.1"/>
    </source>
</evidence>
<reference evidence="9 10" key="1">
    <citation type="submission" date="2020-02" db="EMBL/GenBank/DDBJ databases">
        <title>Draft genome sequence of Haematococcus lacustris strain NIES-144.</title>
        <authorList>
            <person name="Morimoto D."/>
            <person name="Nakagawa S."/>
            <person name="Yoshida T."/>
            <person name="Sawayama S."/>
        </authorList>
    </citation>
    <scope>NUCLEOTIDE SEQUENCE [LARGE SCALE GENOMIC DNA]</scope>
    <source>
        <strain evidence="9 10">NIES-144</strain>
    </source>
</reference>
<proteinExistence type="predicted"/>
<evidence type="ECO:0000256" key="2">
    <source>
        <dbReference type="ARBA" id="ARBA00022606"/>
    </source>
</evidence>
<evidence type="ECO:0000313" key="10">
    <source>
        <dbReference type="Proteomes" id="UP000485058"/>
    </source>
</evidence>
<dbReference type="FunFam" id="3.30.450.20:FF:000060">
    <property type="entry name" value="Sensor protein FixL"/>
    <property type="match status" value="1"/>
</dbReference>
<dbReference type="SUPFAM" id="SSF55785">
    <property type="entry name" value="PYP-like sensor domain (PAS domain)"/>
    <property type="match status" value="1"/>
</dbReference>
<dbReference type="Proteomes" id="UP000485058">
    <property type="component" value="Unassembled WGS sequence"/>
</dbReference>
<keyword evidence="7" id="KW-0812">Transmembrane</keyword>
<sequence>VDLSDDHATLQHQARLTTVMWATFFPVGLLGALASWLRLRYFHRTVLQRFRGKTSLDKPWEVFEVTDSRQCGIAQRPKDPFMIVLISSFLIDVQSSYQSGYSQLQQHTQRSGMSGQADDLVSYVEYTRNHALALRVHREALNSMRTVWEILLHAHVRFQTLAEAISRMDAAIKAADRVYKSVLARHLGHIQMVRLYAKFLEHVKHDPWGAAKWFAEAEKLESADEDQKNQDAIDGLDVSDPELRAAMMSAGPLGGTGANPRCVIIINAQGQIQMTNRALLDVFGYTKAEIRERNVGLLMPPSTAAVHNTYLRNYITSGQPKILNQATEQLAMTKDRRLLPVSLMVTKISGIAEDSSFLGILE</sequence>
<keyword evidence="1" id="KW-0600">Photoreceptor protein</keyword>
<evidence type="ECO:0000256" key="4">
    <source>
        <dbReference type="ARBA" id="ARBA00022741"/>
    </source>
</evidence>
<dbReference type="EMBL" id="BLLF01001143">
    <property type="protein sequence ID" value="GFH17404.1"/>
    <property type="molecule type" value="Genomic_DNA"/>
</dbReference>